<evidence type="ECO:0000256" key="2">
    <source>
        <dbReference type="ARBA" id="ARBA00006939"/>
    </source>
</evidence>
<organism evidence="9 10">
    <name type="scientific">Paenibacillus mucilaginosus (strain KNP414)</name>
    <dbReference type="NCBI Taxonomy" id="1036673"/>
    <lineage>
        <taxon>Bacteria</taxon>
        <taxon>Bacillati</taxon>
        <taxon>Bacillota</taxon>
        <taxon>Bacilli</taxon>
        <taxon>Bacillales</taxon>
        <taxon>Paenibacillaceae</taxon>
        <taxon>Paenibacillus</taxon>
    </lineage>
</organism>
<name>F8FD08_PAEMK</name>
<dbReference type="PANTHER" id="PTHR11040:SF211">
    <property type="entry name" value="ZINC TRANSPORTER ZIP11"/>
    <property type="match status" value="1"/>
</dbReference>
<dbReference type="HOGENOM" id="CLU_015114_1_3_9"/>
<dbReference type="GO" id="GO:0005385">
    <property type="term" value="F:zinc ion transmembrane transporter activity"/>
    <property type="evidence" value="ECO:0007669"/>
    <property type="project" value="TreeGrafter"/>
</dbReference>
<proteinExistence type="inferred from homology"/>
<dbReference type="RefSeq" id="WP_013916586.1">
    <property type="nucleotide sequence ID" value="NC_015690.1"/>
</dbReference>
<evidence type="ECO:0008006" key="11">
    <source>
        <dbReference type="Google" id="ProtNLM"/>
    </source>
</evidence>
<keyword evidence="7 8" id="KW-0472">Membrane</keyword>
<feature type="transmembrane region" description="Helical" evidence="8">
    <location>
        <begin position="144"/>
        <end position="166"/>
    </location>
</feature>
<evidence type="ECO:0000256" key="1">
    <source>
        <dbReference type="ARBA" id="ARBA00004651"/>
    </source>
</evidence>
<gene>
    <name evidence="9" type="ordered locus">KNP414_02866</name>
</gene>
<keyword evidence="4 8" id="KW-0812">Transmembrane</keyword>
<evidence type="ECO:0000313" key="10">
    <source>
        <dbReference type="Proteomes" id="UP000006620"/>
    </source>
</evidence>
<reference evidence="10" key="1">
    <citation type="submission" date="2011-06" db="EMBL/GenBank/DDBJ databases">
        <title>Complete genome sequence of Paenibacillus mucilaginosus KNP414.</title>
        <authorList>
            <person name="Wang J."/>
            <person name="Hu S."/>
            <person name="Hu X."/>
            <person name="Zhang B."/>
            <person name="Dong D."/>
            <person name="Zhang S."/>
            <person name="Zhao K."/>
            <person name="Wu D."/>
        </authorList>
    </citation>
    <scope>NUCLEOTIDE SEQUENCE [LARGE SCALE GENOMIC DNA]</scope>
    <source>
        <strain evidence="10">KNP414</strain>
    </source>
</reference>
<accession>F8FD08</accession>
<dbReference type="InterPro" id="IPR003689">
    <property type="entry name" value="ZIP"/>
</dbReference>
<evidence type="ECO:0000256" key="4">
    <source>
        <dbReference type="ARBA" id="ARBA00022692"/>
    </source>
</evidence>
<sequence length="252" mass="25671">MSLSLLSPHALAAGAVCMGICLAGTAAGGLLAYALGRTQARLFPLLIAMSAGMIFAMLVLDVLPESVRLGGWLPTAGGILAGWFLARVLDRWVHGRYAHARGQGRESFLHSSGLLALALALHNFPAGFALGGSMGSAPELSRSISWALGLHSVPEGIALGLPFAAARRSPLKLAGLIFWISLPTLLGAAAGRSLGSLPPAGLSLMLGMAGGTILYVVVVEFTLPVLSRISQTAGLTAWAAGACIGVLCLLAA</sequence>
<feature type="transmembrane region" description="Helical" evidence="8">
    <location>
        <begin position="42"/>
        <end position="63"/>
    </location>
</feature>
<dbReference type="EMBL" id="CP002869">
    <property type="protein sequence ID" value="AEI41425.1"/>
    <property type="molecule type" value="Genomic_DNA"/>
</dbReference>
<reference evidence="9 10" key="2">
    <citation type="journal article" date="2013" name="Genome Announc.">
        <title>Genome Sequence of Growth-Improving Paenibacillus mucilaginosus Strain KNP414.</title>
        <authorList>
            <person name="Lu J.J."/>
            <person name="Wang J.F."/>
            <person name="Hu X.F."/>
        </authorList>
    </citation>
    <scope>NUCLEOTIDE SEQUENCE [LARGE SCALE GENOMIC DNA]</scope>
    <source>
        <strain evidence="9 10">KNP414</strain>
    </source>
</reference>
<dbReference type="PANTHER" id="PTHR11040">
    <property type="entry name" value="ZINC/IRON TRANSPORTER"/>
    <property type="match status" value="1"/>
</dbReference>
<evidence type="ECO:0000256" key="7">
    <source>
        <dbReference type="ARBA" id="ARBA00023136"/>
    </source>
</evidence>
<comment type="similarity">
    <text evidence="2">Belongs to the ZIP transporter (TC 2.A.5) family.</text>
</comment>
<evidence type="ECO:0000256" key="8">
    <source>
        <dbReference type="SAM" id="Phobius"/>
    </source>
</evidence>
<keyword evidence="5" id="KW-0862">Zinc</keyword>
<feature type="transmembrane region" description="Helical" evidence="8">
    <location>
        <begin position="69"/>
        <end position="86"/>
    </location>
</feature>
<feature type="transmembrane region" description="Helical" evidence="8">
    <location>
        <begin position="233"/>
        <end position="251"/>
    </location>
</feature>
<evidence type="ECO:0000313" key="9">
    <source>
        <dbReference type="EMBL" id="AEI41425.1"/>
    </source>
</evidence>
<dbReference type="Proteomes" id="UP000006620">
    <property type="component" value="Chromosome"/>
</dbReference>
<protein>
    <recommendedName>
        <fullName evidence="11">Zinc/iron permease</fullName>
    </recommendedName>
</protein>
<comment type="subcellular location">
    <subcellularLocation>
        <location evidence="1">Cell membrane</location>
        <topology evidence="1">Multi-pass membrane protein</topology>
    </subcellularLocation>
</comment>
<feature type="transmembrane region" description="Helical" evidence="8">
    <location>
        <begin position="173"/>
        <end position="190"/>
    </location>
</feature>
<keyword evidence="6 8" id="KW-1133">Transmembrane helix</keyword>
<keyword evidence="3" id="KW-1003">Cell membrane</keyword>
<dbReference type="Pfam" id="PF02535">
    <property type="entry name" value="Zip"/>
    <property type="match status" value="1"/>
</dbReference>
<feature type="transmembrane region" description="Helical" evidence="8">
    <location>
        <begin position="202"/>
        <end position="226"/>
    </location>
</feature>
<dbReference type="PATRIC" id="fig|1036673.3.peg.2618"/>
<evidence type="ECO:0000256" key="5">
    <source>
        <dbReference type="ARBA" id="ARBA00022833"/>
    </source>
</evidence>
<dbReference type="GO" id="GO:0005886">
    <property type="term" value="C:plasma membrane"/>
    <property type="evidence" value="ECO:0007669"/>
    <property type="project" value="UniProtKB-SubCell"/>
</dbReference>
<feature type="transmembrane region" description="Helical" evidence="8">
    <location>
        <begin position="12"/>
        <end position="35"/>
    </location>
</feature>
<dbReference type="AlphaFoldDB" id="F8FD08"/>
<evidence type="ECO:0000256" key="6">
    <source>
        <dbReference type="ARBA" id="ARBA00022989"/>
    </source>
</evidence>
<dbReference type="KEGG" id="pms:KNP414_02866"/>
<feature type="transmembrane region" description="Helical" evidence="8">
    <location>
        <begin position="107"/>
        <end position="124"/>
    </location>
</feature>
<evidence type="ECO:0000256" key="3">
    <source>
        <dbReference type="ARBA" id="ARBA00022475"/>
    </source>
</evidence>